<dbReference type="OrthoDB" id="539213at2759"/>
<feature type="region of interest" description="Disordered" evidence="4">
    <location>
        <begin position="123"/>
        <end position="144"/>
    </location>
</feature>
<comment type="caution">
    <text evidence="5">The sequence shown here is derived from an EMBL/GenBank/DDBJ whole genome shotgun (WGS) entry which is preliminary data.</text>
</comment>
<proteinExistence type="predicted"/>
<dbReference type="SMART" id="SM00248">
    <property type="entry name" value="ANK"/>
    <property type="match status" value="3"/>
</dbReference>
<dbReference type="Proteomes" id="UP000237246">
    <property type="component" value="Unassembled WGS sequence"/>
</dbReference>
<dbReference type="SUPFAM" id="SSF48403">
    <property type="entry name" value="Ankyrin repeat"/>
    <property type="match status" value="1"/>
</dbReference>
<dbReference type="GO" id="GO:0051059">
    <property type="term" value="F:NF-kappaB binding"/>
    <property type="evidence" value="ECO:0007669"/>
    <property type="project" value="TreeGrafter"/>
</dbReference>
<dbReference type="InterPro" id="IPR002110">
    <property type="entry name" value="Ankyrin_rpt"/>
</dbReference>
<dbReference type="InterPro" id="IPR036770">
    <property type="entry name" value="Ankyrin_rpt-contain_sf"/>
</dbReference>
<feature type="compositionally biased region" description="Polar residues" evidence="4">
    <location>
        <begin position="293"/>
        <end position="305"/>
    </location>
</feature>
<name>A0A2P4SY47_BAMTH</name>
<dbReference type="InterPro" id="IPR051070">
    <property type="entry name" value="NF-kappa-B_inhibitor"/>
</dbReference>
<feature type="non-terminal residue" evidence="5">
    <location>
        <position position="1"/>
    </location>
</feature>
<sequence>NFQLVKEIADEDSSQVNITNVDGASPLMIAAVTGQLPLVQLLVEKNADVDKQDNVHGWTALMQATYHGNKEVVKYLLNQGADVNLRAKNGYTAFDLIMLLNDPDTELVRLLASACMQVDKDKNKLNNRSSLPSSRSRQSLNVPMLPDDRGGLKSWWSRMSNRFRKLKLTQTLRHGFSSNQFGLFPDEPESSLNSTMKAVPQSDTDSSGTTDAPMAWVTNNTGVNTAKGGKDDELLTTMTSVSKGTRPVKLPAFARRPASPSNSTNFNHSPHSSGGSNNIAGINRHGGELHNRSGGSADNVLSQIAAQRRKAAGLPEQKPSQQNSPVQATPSSTLSDMQCAQTVGNGHIVKVQLNVSFPASKLTYFNRSHVSCGCLISTAV</sequence>
<accession>A0A2P4SY47</accession>
<dbReference type="PROSITE" id="PS50297">
    <property type="entry name" value="ANK_REP_REGION"/>
    <property type="match status" value="2"/>
</dbReference>
<evidence type="ECO:0000313" key="5">
    <source>
        <dbReference type="EMBL" id="POI29026.1"/>
    </source>
</evidence>
<evidence type="ECO:0000256" key="2">
    <source>
        <dbReference type="ARBA" id="ARBA00023043"/>
    </source>
</evidence>
<organism evidence="5 6">
    <name type="scientific">Bambusicola thoracicus</name>
    <name type="common">Chinese bamboo-partridge</name>
    <name type="synonym">Perdix thoracica</name>
    <dbReference type="NCBI Taxonomy" id="9083"/>
    <lineage>
        <taxon>Eukaryota</taxon>
        <taxon>Metazoa</taxon>
        <taxon>Chordata</taxon>
        <taxon>Craniata</taxon>
        <taxon>Vertebrata</taxon>
        <taxon>Euteleostomi</taxon>
        <taxon>Archelosauria</taxon>
        <taxon>Archosauria</taxon>
        <taxon>Dinosauria</taxon>
        <taxon>Saurischia</taxon>
        <taxon>Theropoda</taxon>
        <taxon>Coelurosauria</taxon>
        <taxon>Aves</taxon>
        <taxon>Neognathae</taxon>
        <taxon>Galloanserae</taxon>
        <taxon>Galliformes</taxon>
        <taxon>Phasianidae</taxon>
        <taxon>Perdicinae</taxon>
        <taxon>Bambusicola</taxon>
    </lineage>
</organism>
<gene>
    <name evidence="5" type="ORF">CIB84_007224</name>
</gene>
<feature type="repeat" description="ANK" evidence="3">
    <location>
        <begin position="22"/>
        <end position="54"/>
    </location>
</feature>
<feature type="region of interest" description="Disordered" evidence="4">
    <location>
        <begin position="188"/>
        <end position="335"/>
    </location>
</feature>
<feature type="compositionally biased region" description="Polar residues" evidence="4">
    <location>
        <begin position="318"/>
        <end position="335"/>
    </location>
</feature>
<dbReference type="PROSITE" id="PS50088">
    <property type="entry name" value="ANK_REPEAT"/>
    <property type="match status" value="2"/>
</dbReference>
<feature type="compositionally biased region" description="Polar residues" evidence="4">
    <location>
        <begin position="190"/>
        <end position="210"/>
    </location>
</feature>
<evidence type="ECO:0000256" key="1">
    <source>
        <dbReference type="ARBA" id="ARBA00022737"/>
    </source>
</evidence>
<keyword evidence="1" id="KW-0677">Repeat</keyword>
<feature type="repeat" description="ANK" evidence="3">
    <location>
        <begin position="56"/>
        <end position="88"/>
    </location>
</feature>
<evidence type="ECO:0000256" key="3">
    <source>
        <dbReference type="PROSITE-ProRule" id="PRU00023"/>
    </source>
</evidence>
<dbReference type="GO" id="GO:0071356">
    <property type="term" value="P:cellular response to tumor necrosis factor"/>
    <property type="evidence" value="ECO:0007669"/>
    <property type="project" value="TreeGrafter"/>
</dbReference>
<feature type="compositionally biased region" description="Low complexity" evidence="4">
    <location>
        <begin position="265"/>
        <end position="278"/>
    </location>
</feature>
<evidence type="ECO:0000256" key="4">
    <source>
        <dbReference type="SAM" id="MobiDB-lite"/>
    </source>
</evidence>
<dbReference type="PRINTS" id="PR01415">
    <property type="entry name" value="ANKYRIN"/>
</dbReference>
<dbReference type="AlphaFoldDB" id="A0A2P4SY47"/>
<evidence type="ECO:0000313" key="6">
    <source>
        <dbReference type="Proteomes" id="UP000237246"/>
    </source>
</evidence>
<dbReference type="EMBL" id="PPHD01016922">
    <property type="protein sequence ID" value="POI29026.1"/>
    <property type="molecule type" value="Genomic_DNA"/>
</dbReference>
<dbReference type="PANTHER" id="PTHR46680:SF3">
    <property type="entry name" value="NF-KAPPA-B INHIBITOR CACTUS"/>
    <property type="match status" value="1"/>
</dbReference>
<dbReference type="Gene3D" id="1.25.40.20">
    <property type="entry name" value="Ankyrin repeat-containing domain"/>
    <property type="match status" value="1"/>
</dbReference>
<keyword evidence="6" id="KW-1185">Reference proteome</keyword>
<feature type="compositionally biased region" description="Low complexity" evidence="4">
    <location>
        <begin position="126"/>
        <end position="141"/>
    </location>
</feature>
<dbReference type="Pfam" id="PF12796">
    <property type="entry name" value="Ank_2"/>
    <property type="match status" value="1"/>
</dbReference>
<reference evidence="5 6" key="1">
    <citation type="submission" date="2018-01" db="EMBL/GenBank/DDBJ databases">
        <title>Comparison of the Chinese Bamboo Partridge and Red Junglefowl genome sequences highlights the importance of demography in genome evolution.</title>
        <authorList>
            <person name="Tiley G.P."/>
            <person name="Kimball R.T."/>
            <person name="Braun E.L."/>
            <person name="Burleigh J.G."/>
        </authorList>
    </citation>
    <scope>NUCLEOTIDE SEQUENCE [LARGE SCALE GENOMIC DNA]</scope>
    <source>
        <strain evidence="5">RTK389</strain>
        <tissue evidence="5">Blood</tissue>
    </source>
</reference>
<keyword evidence="2 3" id="KW-0040">ANK repeat</keyword>
<dbReference type="GO" id="GO:0005829">
    <property type="term" value="C:cytosol"/>
    <property type="evidence" value="ECO:0007669"/>
    <property type="project" value="TreeGrafter"/>
</dbReference>
<dbReference type="PANTHER" id="PTHR46680">
    <property type="entry name" value="NF-KAPPA-B INHIBITOR ALPHA"/>
    <property type="match status" value="1"/>
</dbReference>
<protein>
    <submittedName>
        <fullName evidence="5">Uncharacterized protein</fullName>
    </submittedName>
</protein>